<gene>
    <name evidence="1" type="ORF">TRIUR3_28995</name>
</gene>
<sequence length="132" mass="15559">MPFSLLLLLIFFLLYSTPSLFVAALTFLDHETSMVFLPLLLPHLMCCCERQAGRRQLWWRWRQICNTWLQVESWHVADGDGGSQICGNVRAWFTFEEIFLEIRRSMVSDKSPQFLLASHKIAIFLDIDFFLR</sequence>
<protein>
    <submittedName>
        <fullName evidence="1">Uncharacterized protein</fullName>
    </submittedName>
</protein>
<proteinExistence type="predicted"/>
<reference evidence="1" key="1">
    <citation type="journal article" date="2013" name="Nature">
        <title>Draft genome of the wheat A-genome progenitor Triticum urartu.</title>
        <authorList>
            <person name="Ling H.Q."/>
            <person name="Zhao S."/>
            <person name="Liu D."/>
            <person name="Wang J."/>
            <person name="Sun H."/>
            <person name="Zhang C."/>
            <person name="Fan H."/>
            <person name="Li D."/>
            <person name="Dong L."/>
            <person name="Tao Y."/>
            <person name="Gao C."/>
            <person name="Wu H."/>
            <person name="Li Y."/>
            <person name="Cui Y."/>
            <person name="Guo X."/>
            <person name="Zheng S."/>
            <person name="Wang B."/>
            <person name="Yu K."/>
            <person name="Liang Q."/>
            <person name="Yang W."/>
            <person name="Lou X."/>
            <person name="Chen J."/>
            <person name="Feng M."/>
            <person name="Jian J."/>
            <person name="Zhang X."/>
            <person name="Luo G."/>
            <person name="Jiang Y."/>
            <person name="Liu J."/>
            <person name="Wang Z."/>
            <person name="Sha Y."/>
            <person name="Zhang B."/>
            <person name="Wu H."/>
            <person name="Tang D."/>
            <person name="Shen Q."/>
            <person name="Xue P."/>
            <person name="Zou S."/>
            <person name="Wang X."/>
            <person name="Liu X."/>
            <person name="Wang F."/>
            <person name="Yang Y."/>
            <person name="An X."/>
            <person name="Dong Z."/>
            <person name="Zhang K."/>
            <person name="Zhang X."/>
            <person name="Luo M.C."/>
            <person name="Dvorak J."/>
            <person name="Tong Y."/>
            <person name="Wang J."/>
            <person name="Yang H."/>
            <person name="Li Z."/>
            <person name="Wang D."/>
            <person name="Zhang A."/>
            <person name="Wang J."/>
        </authorList>
    </citation>
    <scope>NUCLEOTIDE SEQUENCE</scope>
</reference>
<name>M7Z995_TRIUA</name>
<organism evidence="1">
    <name type="scientific">Triticum urartu</name>
    <name type="common">Red wild einkorn</name>
    <name type="synonym">Crithodium urartu</name>
    <dbReference type="NCBI Taxonomy" id="4572"/>
    <lineage>
        <taxon>Eukaryota</taxon>
        <taxon>Viridiplantae</taxon>
        <taxon>Streptophyta</taxon>
        <taxon>Embryophyta</taxon>
        <taxon>Tracheophyta</taxon>
        <taxon>Spermatophyta</taxon>
        <taxon>Magnoliopsida</taxon>
        <taxon>Liliopsida</taxon>
        <taxon>Poales</taxon>
        <taxon>Poaceae</taxon>
        <taxon>BOP clade</taxon>
        <taxon>Pooideae</taxon>
        <taxon>Triticodae</taxon>
        <taxon>Triticeae</taxon>
        <taxon>Triticinae</taxon>
        <taxon>Triticum</taxon>
    </lineage>
</organism>
<dbReference type="EMBL" id="KD116723">
    <property type="protein sequence ID" value="EMS59788.1"/>
    <property type="molecule type" value="Genomic_DNA"/>
</dbReference>
<accession>M7Z995</accession>
<evidence type="ECO:0000313" key="1">
    <source>
        <dbReference type="EMBL" id="EMS59788.1"/>
    </source>
</evidence>
<dbReference type="AlphaFoldDB" id="M7Z995"/>